<dbReference type="InterPro" id="IPR050260">
    <property type="entry name" value="FAD-bd_OxRdtase"/>
</dbReference>
<feature type="domain" description="Rhodanese" evidence="7">
    <location>
        <begin position="482"/>
        <end position="569"/>
    </location>
</feature>
<dbReference type="PROSITE" id="PS50206">
    <property type="entry name" value="RHODANESE_3"/>
    <property type="match status" value="1"/>
</dbReference>
<protein>
    <submittedName>
        <fullName evidence="8">NADPH-dependent 2,4-dienoyl-CoA reductase, sulfur reductase</fullName>
    </submittedName>
</protein>
<organism evidence="8 9">
    <name type="scientific">Thermanaeromonas toyohensis ToBE</name>
    <dbReference type="NCBI Taxonomy" id="698762"/>
    <lineage>
        <taxon>Bacteria</taxon>
        <taxon>Bacillati</taxon>
        <taxon>Bacillota</taxon>
        <taxon>Clostridia</taxon>
        <taxon>Neomoorellales</taxon>
        <taxon>Neomoorellaceae</taxon>
        <taxon>Thermanaeromonas</taxon>
    </lineage>
</organism>
<dbReference type="STRING" id="698762.SAMN00808754_3000"/>
<dbReference type="Pfam" id="PF02852">
    <property type="entry name" value="Pyr_redox_dim"/>
    <property type="match status" value="1"/>
</dbReference>
<dbReference type="InterPro" id="IPR004099">
    <property type="entry name" value="Pyr_nucl-diS_OxRdtase_dimer"/>
</dbReference>
<dbReference type="PANTHER" id="PTHR43429">
    <property type="entry name" value="PYRIDINE NUCLEOTIDE-DISULFIDE OXIDOREDUCTASE DOMAIN-CONTAINING"/>
    <property type="match status" value="1"/>
</dbReference>
<dbReference type="Proteomes" id="UP000192569">
    <property type="component" value="Chromosome I"/>
</dbReference>
<gene>
    <name evidence="8" type="ORF">SAMN00808754_3000</name>
</gene>
<dbReference type="InterPro" id="IPR001763">
    <property type="entry name" value="Rhodanese-like_dom"/>
</dbReference>
<dbReference type="PANTHER" id="PTHR43429:SF1">
    <property type="entry name" value="NAD(P)H SULFUR OXIDOREDUCTASE (COA-DEPENDENT)"/>
    <property type="match status" value="1"/>
</dbReference>
<dbReference type="CDD" id="cd00158">
    <property type="entry name" value="RHOD"/>
    <property type="match status" value="1"/>
</dbReference>
<dbReference type="InterPro" id="IPR036188">
    <property type="entry name" value="FAD/NAD-bd_sf"/>
</dbReference>
<dbReference type="InterPro" id="IPR036873">
    <property type="entry name" value="Rhodanese-like_dom_sf"/>
</dbReference>
<evidence type="ECO:0000313" key="9">
    <source>
        <dbReference type="Proteomes" id="UP000192569"/>
    </source>
</evidence>
<evidence type="ECO:0000259" key="7">
    <source>
        <dbReference type="PROSITE" id="PS50206"/>
    </source>
</evidence>
<evidence type="ECO:0000256" key="6">
    <source>
        <dbReference type="ARBA" id="ARBA00023284"/>
    </source>
</evidence>
<accession>A0A1W1W3H1</accession>
<dbReference type="InterPro" id="IPR023753">
    <property type="entry name" value="FAD/NAD-binding_dom"/>
</dbReference>
<dbReference type="Pfam" id="PF00581">
    <property type="entry name" value="Rhodanese"/>
    <property type="match status" value="1"/>
</dbReference>
<dbReference type="PRINTS" id="PR00368">
    <property type="entry name" value="FADPNR"/>
</dbReference>
<dbReference type="SMART" id="SM00450">
    <property type="entry name" value="RHOD"/>
    <property type="match status" value="1"/>
</dbReference>
<evidence type="ECO:0000256" key="4">
    <source>
        <dbReference type="ARBA" id="ARBA00022827"/>
    </source>
</evidence>
<name>A0A1W1W3H1_9FIRM</name>
<keyword evidence="5" id="KW-0560">Oxidoreductase</keyword>
<proteinExistence type="inferred from homology"/>
<dbReference type="GO" id="GO:0016491">
    <property type="term" value="F:oxidoreductase activity"/>
    <property type="evidence" value="ECO:0007669"/>
    <property type="project" value="UniProtKB-KW"/>
</dbReference>
<sequence>MARKIVIIGGVATGPKAAARARRLDPEAEITLVEQGSFLSYAGCGMPYYIAGVVKEMEELMCTPAGVVRDAAYFKGIKGINVLTRTRALSIDRQAKEVRVMNLETGEVKTLPYDKLILATGSTPVRPPIPGLDLGRVYTLGNLEEAAAIRDALASGRVEKVVIIGGGLIGLEVADALKTAAQTYGREFKITLMEALPQLVSAQLDADMAALLAKHLRTQGVDLRLSCKVLRLEGDEEGKVKAVITEEDMVPTDMVIVATGVRPNTALAQVAGLRLGTSGGIIVNEYLETDDPDILAGGDCVENIHVLNGKPIYLPLGSTANRHGRVLGANVTGGREKFPGVLGTAIFKAFDYNVGRTGFSEKEARASGYKVETIICPNPDRAHYYPGSKPIIIKMVADKATRKLLGVQIVGPGEVAKRVDVAATAITLGATIDQVANLDLAYAPPYSTALDPLTHAANALRNKLDGLAQSLNPLEVKERLERGEDLLLLDVRTPAEVEEIRLPYPQVRHIPLGKLRQEAASLPRDRDIIAFCKISLRGYEAELILKSLGFTRVFFMEGGLAAWPFEVVKGK</sequence>
<keyword evidence="6" id="KW-0676">Redox-active center</keyword>
<keyword evidence="4" id="KW-0274">FAD</keyword>
<dbReference type="Pfam" id="PF07992">
    <property type="entry name" value="Pyr_redox_2"/>
    <property type="match status" value="1"/>
</dbReference>
<evidence type="ECO:0000256" key="1">
    <source>
        <dbReference type="ARBA" id="ARBA00001974"/>
    </source>
</evidence>
<dbReference type="SUPFAM" id="SSF51905">
    <property type="entry name" value="FAD/NAD(P)-binding domain"/>
    <property type="match status" value="1"/>
</dbReference>
<dbReference type="EMBL" id="LT838272">
    <property type="protein sequence ID" value="SMB99634.1"/>
    <property type="molecule type" value="Genomic_DNA"/>
</dbReference>
<keyword evidence="9" id="KW-1185">Reference proteome</keyword>
<dbReference type="Gene3D" id="3.50.50.60">
    <property type="entry name" value="FAD/NAD(P)-binding domain"/>
    <property type="match status" value="2"/>
</dbReference>
<dbReference type="SUPFAM" id="SSF55424">
    <property type="entry name" value="FAD/NAD-linked reductases, dimerisation (C-terminal) domain"/>
    <property type="match status" value="1"/>
</dbReference>
<dbReference type="InterPro" id="IPR016156">
    <property type="entry name" value="FAD/NAD-linked_Rdtase_dimer_sf"/>
</dbReference>
<dbReference type="Gene3D" id="3.40.250.10">
    <property type="entry name" value="Rhodanese-like domain"/>
    <property type="match status" value="1"/>
</dbReference>
<comment type="similarity">
    <text evidence="2">Belongs to the class-III pyridine nucleotide-disulfide oxidoreductase family.</text>
</comment>
<evidence type="ECO:0000256" key="2">
    <source>
        <dbReference type="ARBA" id="ARBA00009130"/>
    </source>
</evidence>
<dbReference type="AlphaFoldDB" id="A0A1W1W3H1"/>
<comment type="cofactor">
    <cofactor evidence="1">
        <name>FAD</name>
        <dbReference type="ChEBI" id="CHEBI:57692"/>
    </cofactor>
</comment>
<keyword evidence="3" id="KW-0285">Flavoprotein</keyword>
<reference evidence="8 9" key="1">
    <citation type="submission" date="2017-04" db="EMBL/GenBank/DDBJ databases">
        <authorList>
            <person name="Afonso C.L."/>
            <person name="Miller P.J."/>
            <person name="Scott M.A."/>
            <person name="Spackman E."/>
            <person name="Goraichik I."/>
            <person name="Dimitrov K.M."/>
            <person name="Suarez D.L."/>
            <person name="Swayne D.E."/>
        </authorList>
    </citation>
    <scope>NUCLEOTIDE SEQUENCE [LARGE SCALE GENOMIC DNA]</scope>
    <source>
        <strain evidence="8 9">ToBE</strain>
    </source>
</reference>
<evidence type="ECO:0000313" key="8">
    <source>
        <dbReference type="EMBL" id="SMB99634.1"/>
    </source>
</evidence>
<evidence type="ECO:0000256" key="3">
    <source>
        <dbReference type="ARBA" id="ARBA00022630"/>
    </source>
</evidence>
<dbReference type="PRINTS" id="PR00411">
    <property type="entry name" value="PNDRDTASEI"/>
</dbReference>
<dbReference type="OrthoDB" id="9802028at2"/>
<dbReference type="SUPFAM" id="SSF52821">
    <property type="entry name" value="Rhodanese/Cell cycle control phosphatase"/>
    <property type="match status" value="1"/>
</dbReference>
<evidence type="ECO:0000256" key="5">
    <source>
        <dbReference type="ARBA" id="ARBA00023002"/>
    </source>
</evidence>
<dbReference type="RefSeq" id="WP_084666667.1">
    <property type="nucleotide sequence ID" value="NZ_LT838272.1"/>
</dbReference>